<name>A0A7V5XZL0_UNCW3</name>
<accession>A0A7V5XZL0</accession>
<dbReference type="AlphaFoldDB" id="A0A7V5XZL0"/>
<comment type="caution">
    <text evidence="1">The sequence shown here is derived from an EMBL/GenBank/DDBJ whole genome shotgun (WGS) entry which is preliminary data.</text>
</comment>
<evidence type="ECO:0000313" key="1">
    <source>
        <dbReference type="EMBL" id="HHR48487.1"/>
    </source>
</evidence>
<dbReference type="EMBL" id="DTHS01000017">
    <property type="protein sequence ID" value="HHR48487.1"/>
    <property type="molecule type" value="Genomic_DNA"/>
</dbReference>
<organism evidence="1">
    <name type="scientific">candidate division WOR-3 bacterium</name>
    <dbReference type="NCBI Taxonomy" id="2052148"/>
    <lineage>
        <taxon>Bacteria</taxon>
        <taxon>Bacteria division WOR-3</taxon>
    </lineage>
</organism>
<sequence>MGIEEKKTSNSLKIEKDADLLDISGRKVLKLKAGINNLSFLKSGIYFIKYRNRNFKKLLIIH</sequence>
<proteinExistence type="predicted"/>
<dbReference type="NCBIfam" id="TIGR04183">
    <property type="entry name" value="Por_Secre_tail"/>
    <property type="match status" value="1"/>
</dbReference>
<protein>
    <submittedName>
        <fullName evidence="1">T9SS type A sorting domain-containing protein</fullName>
    </submittedName>
</protein>
<dbReference type="InterPro" id="IPR026444">
    <property type="entry name" value="Secre_tail"/>
</dbReference>
<gene>
    <name evidence="1" type="ORF">ENV79_02440</name>
</gene>
<reference evidence="1" key="1">
    <citation type="journal article" date="2020" name="mSystems">
        <title>Genome- and Community-Level Interaction Insights into Carbon Utilization and Element Cycling Functions of Hydrothermarchaeota in Hydrothermal Sediment.</title>
        <authorList>
            <person name="Zhou Z."/>
            <person name="Liu Y."/>
            <person name="Xu W."/>
            <person name="Pan J."/>
            <person name="Luo Z.H."/>
            <person name="Li M."/>
        </authorList>
    </citation>
    <scope>NUCLEOTIDE SEQUENCE [LARGE SCALE GENOMIC DNA]</scope>
    <source>
        <strain evidence="1">SpSt-791</strain>
    </source>
</reference>